<dbReference type="CDD" id="cd22268">
    <property type="entry name" value="DPBB_RlpA-like"/>
    <property type="match status" value="1"/>
</dbReference>
<reference evidence="7 8" key="1">
    <citation type="submission" date="2022-04" db="EMBL/GenBank/DDBJ databases">
        <title>Positive selection, recombination, and allopatry shape intraspecific diversity of widespread and dominant cyanobacteria.</title>
        <authorList>
            <person name="Wei J."/>
            <person name="Shu W."/>
            <person name="Hu C."/>
        </authorList>
    </citation>
    <scope>NUCLEOTIDE SEQUENCE [LARGE SCALE GENOMIC DNA]</scope>
    <source>
        <strain evidence="7 8">GB2-A4</strain>
    </source>
</reference>
<dbReference type="Proteomes" id="UP001464891">
    <property type="component" value="Unassembled WGS sequence"/>
</dbReference>
<sequence precursor="true">MNQRFRSSATVALLLAALSTPLLGSNELAEAIEPSTETNLANSKPTSGPPQVAPQFPVKLAQLQPTQTAQVVKVGERQSSTTEENTLVAKIQAHEVAGRKAATLYVRDIPVLTFLTDPESEPGSEVADSQSLTITQPVKVAARQAVSLESEAFKPVALTKTGAIATNSPLDSATSPSADDPLWRATAVAAQINQMSWNGLDADKITVSWDGEPSVTGEPRDRYLIKADGNVLVTLDATATTKLPDTTRDLAKDALQATNRLRRLLGNAAPLREVSGRPVVRRQQTVAFGSVQFQIKGWASWYGPGFDGNRSASGEIFNQNALTAAHRDLPFGTKVRVTNLDNGRTVVVRINDRGPYAFDRVIDLSAAAAQVLGLIHSGVAPVRVDVLDQQKTVTASN</sequence>
<dbReference type="InterPro" id="IPR034718">
    <property type="entry name" value="RlpA"/>
</dbReference>
<evidence type="ECO:0000256" key="5">
    <source>
        <dbReference type="SAM" id="MobiDB-lite"/>
    </source>
</evidence>
<feature type="chain" id="PRO_5044917170" description="Probable endolytic peptidoglycan transglycosylase RlpA" evidence="3">
    <location>
        <begin position="25"/>
        <end position="397"/>
    </location>
</feature>
<keyword evidence="8" id="KW-1185">Reference proteome</keyword>
<dbReference type="InterPro" id="IPR036908">
    <property type="entry name" value="RlpA-like_sf"/>
</dbReference>
<keyword evidence="2 3" id="KW-0961">Cell wall biogenesis/degradation</keyword>
<evidence type="ECO:0000256" key="1">
    <source>
        <dbReference type="ARBA" id="ARBA00023239"/>
    </source>
</evidence>
<name>A0ABV0JG47_9CYAN</name>
<dbReference type="NCBIfam" id="TIGR00413">
    <property type="entry name" value="rlpA"/>
    <property type="match status" value="1"/>
</dbReference>
<gene>
    <name evidence="3" type="primary">rlpA</name>
    <name evidence="7" type="ORF">NC998_23325</name>
</gene>
<dbReference type="Pfam" id="PF03330">
    <property type="entry name" value="DPBB_1"/>
    <property type="match status" value="1"/>
</dbReference>
<proteinExistence type="inferred from homology"/>
<comment type="caution">
    <text evidence="7">The sequence shown here is derived from an EMBL/GenBank/DDBJ whole genome shotgun (WGS) entry which is preliminary data.</text>
</comment>
<accession>A0ABV0JG47</accession>
<dbReference type="SUPFAM" id="SSF50685">
    <property type="entry name" value="Barwin-like endoglucanases"/>
    <property type="match status" value="1"/>
</dbReference>
<evidence type="ECO:0000256" key="4">
    <source>
        <dbReference type="RuleBase" id="RU003495"/>
    </source>
</evidence>
<dbReference type="EMBL" id="JAMPKM010000019">
    <property type="protein sequence ID" value="MEP0820040.1"/>
    <property type="molecule type" value="Genomic_DNA"/>
</dbReference>
<feature type="signal peptide" evidence="3">
    <location>
        <begin position="1"/>
        <end position="24"/>
    </location>
</feature>
<organism evidence="7 8">
    <name type="scientific">Trichocoleus desertorum GB2-A4</name>
    <dbReference type="NCBI Taxonomy" id="2933944"/>
    <lineage>
        <taxon>Bacteria</taxon>
        <taxon>Bacillati</taxon>
        <taxon>Cyanobacteriota</taxon>
        <taxon>Cyanophyceae</taxon>
        <taxon>Leptolyngbyales</taxon>
        <taxon>Trichocoleusaceae</taxon>
        <taxon>Trichocoleus</taxon>
    </lineage>
</organism>
<evidence type="ECO:0000313" key="8">
    <source>
        <dbReference type="Proteomes" id="UP001464891"/>
    </source>
</evidence>
<evidence type="ECO:0000256" key="3">
    <source>
        <dbReference type="HAMAP-Rule" id="MF_02071"/>
    </source>
</evidence>
<feature type="domain" description="RlpA-like protein double-psi beta-barrel" evidence="6">
    <location>
        <begin position="296"/>
        <end position="384"/>
    </location>
</feature>
<comment type="similarity">
    <text evidence="3 4">Belongs to the RlpA family.</text>
</comment>
<feature type="region of interest" description="Disordered" evidence="5">
    <location>
        <begin position="34"/>
        <end position="54"/>
    </location>
</feature>
<dbReference type="InterPro" id="IPR009009">
    <property type="entry name" value="RlpA-like_DPBB"/>
</dbReference>
<dbReference type="RefSeq" id="WP_190437075.1">
    <property type="nucleotide sequence ID" value="NZ_JAMPKM010000019.1"/>
</dbReference>
<protein>
    <recommendedName>
        <fullName evidence="3">Probable endolytic peptidoglycan transglycosylase RlpA</fullName>
        <ecNumber evidence="3">4.2.2.-</ecNumber>
    </recommendedName>
</protein>
<comment type="function">
    <text evidence="3">Lytic transglycosylase with a strong preference for naked glycan strands that lack stem peptides.</text>
</comment>
<evidence type="ECO:0000256" key="2">
    <source>
        <dbReference type="ARBA" id="ARBA00023316"/>
    </source>
</evidence>
<evidence type="ECO:0000313" key="7">
    <source>
        <dbReference type="EMBL" id="MEP0820040.1"/>
    </source>
</evidence>
<dbReference type="PANTHER" id="PTHR34183:SF8">
    <property type="entry name" value="ENDOLYTIC PEPTIDOGLYCAN TRANSGLYCOSYLASE RLPA-RELATED"/>
    <property type="match status" value="1"/>
</dbReference>
<dbReference type="EC" id="4.2.2.-" evidence="3"/>
<dbReference type="HAMAP" id="MF_02071">
    <property type="entry name" value="RlpA"/>
    <property type="match status" value="1"/>
</dbReference>
<keyword evidence="1 3" id="KW-0456">Lyase</keyword>
<keyword evidence="3" id="KW-0732">Signal</keyword>
<evidence type="ECO:0000259" key="6">
    <source>
        <dbReference type="Pfam" id="PF03330"/>
    </source>
</evidence>
<feature type="compositionally biased region" description="Polar residues" evidence="5">
    <location>
        <begin position="35"/>
        <end position="46"/>
    </location>
</feature>
<dbReference type="Gene3D" id="2.40.40.10">
    <property type="entry name" value="RlpA-like domain"/>
    <property type="match status" value="1"/>
</dbReference>
<dbReference type="PANTHER" id="PTHR34183">
    <property type="entry name" value="ENDOLYTIC PEPTIDOGLYCAN TRANSGLYCOSYLASE RLPA"/>
    <property type="match status" value="1"/>
</dbReference>
<dbReference type="InterPro" id="IPR012997">
    <property type="entry name" value="RplA"/>
</dbReference>